<dbReference type="CDD" id="cd19590">
    <property type="entry name" value="serpin_thermopin-like"/>
    <property type="match status" value="1"/>
</dbReference>
<dbReference type="GO" id="GO:0004867">
    <property type="term" value="F:serine-type endopeptidase inhibitor activity"/>
    <property type="evidence" value="ECO:0007669"/>
    <property type="project" value="InterPro"/>
</dbReference>
<dbReference type="Pfam" id="PF00079">
    <property type="entry name" value="Serpin"/>
    <property type="match status" value="1"/>
</dbReference>
<dbReference type="InterPro" id="IPR042185">
    <property type="entry name" value="Serpin_sf_2"/>
</dbReference>
<dbReference type="InterPro" id="IPR042178">
    <property type="entry name" value="Serpin_sf_1"/>
</dbReference>
<evidence type="ECO:0000259" key="1">
    <source>
        <dbReference type="SMART" id="SM00093"/>
    </source>
</evidence>
<sequence>LLGLVACAQPVSGELIKSDKERVSNPDVSQTNLTALVAGNSEFAFNLYRAIRNTDGNLFYSPHSISLALAMTYAGARGDTEQQMDDTLRFTLPSRQLHPAFNWLDIELASRGEGAEGKNEEGFRLNIVNAIWGQKDYEFLSEFLDILAENYGAGLRPLDFIKAPEESRITINNWVSEQTEGRIEDLIPQGLIDTWTRLVLTNAIYFNAAWQYPFEESMTKDGPFYLLDGSKVTVPMMKQTEHFGYTEGEGYQAVEL</sequence>
<name>X1J0U8_9ZZZZ</name>
<gene>
    <name evidence="2" type="ORF">S03H2_54003</name>
</gene>
<dbReference type="Gene3D" id="2.30.39.10">
    <property type="entry name" value="Alpha-1-antitrypsin, domain 1"/>
    <property type="match status" value="1"/>
</dbReference>
<dbReference type="SUPFAM" id="SSF56574">
    <property type="entry name" value="Serpins"/>
    <property type="match status" value="1"/>
</dbReference>
<accession>X1J0U8</accession>
<feature type="non-terminal residue" evidence="2">
    <location>
        <position position="1"/>
    </location>
</feature>
<dbReference type="EMBL" id="BARU01034400">
    <property type="protein sequence ID" value="GAH63418.1"/>
    <property type="molecule type" value="Genomic_DNA"/>
</dbReference>
<dbReference type="InterPro" id="IPR036186">
    <property type="entry name" value="Serpin_sf"/>
</dbReference>
<dbReference type="AlphaFoldDB" id="X1J0U8"/>
<proteinExistence type="predicted"/>
<organism evidence="2">
    <name type="scientific">marine sediment metagenome</name>
    <dbReference type="NCBI Taxonomy" id="412755"/>
    <lineage>
        <taxon>unclassified sequences</taxon>
        <taxon>metagenomes</taxon>
        <taxon>ecological metagenomes</taxon>
    </lineage>
</organism>
<dbReference type="SMART" id="SM00093">
    <property type="entry name" value="SERPIN"/>
    <property type="match status" value="1"/>
</dbReference>
<protein>
    <recommendedName>
        <fullName evidence="1">Serpin domain-containing protein</fullName>
    </recommendedName>
</protein>
<dbReference type="Gene3D" id="3.30.497.10">
    <property type="entry name" value="Antithrombin, subunit I, domain 2"/>
    <property type="match status" value="1"/>
</dbReference>
<feature type="domain" description="Serpin" evidence="1">
    <location>
        <begin position="45"/>
        <end position="255"/>
    </location>
</feature>
<reference evidence="2" key="1">
    <citation type="journal article" date="2014" name="Front. Microbiol.">
        <title>High frequency of phylogenetically diverse reductive dehalogenase-homologous genes in deep subseafloor sedimentary metagenomes.</title>
        <authorList>
            <person name="Kawai M."/>
            <person name="Futagami T."/>
            <person name="Toyoda A."/>
            <person name="Takaki Y."/>
            <person name="Nishi S."/>
            <person name="Hori S."/>
            <person name="Arai W."/>
            <person name="Tsubouchi T."/>
            <person name="Morono Y."/>
            <person name="Uchiyama I."/>
            <person name="Ito T."/>
            <person name="Fujiyama A."/>
            <person name="Inagaki F."/>
            <person name="Takami H."/>
        </authorList>
    </citation>
    <scope>NUCLEOTIDE SEQUENCE</scope>
    <source>
        <strain evidence="2">Expedition CK06-06</strain>
    </source>
</reference>
<comment type="caution">
    <text evidence="2">The sequence shown here is derived from an EMBL/GenBank/DDBJ whole genome shotgun (WGS) entry which is preliminary data.</text>
</comment>
<dbReference type="GO" id="GO:0005615">
    <property type="term" value="C:extracellular space"/>
    <property type="evidence" value="ECO:0007669"/>
    <property type="project" value="InterPro"/>
</dbReference>
<dbReference type="PANTHER" id="PTHR11461">
    <property type="entry name" value="SERINE PROTEASE INHIBITOR, SERPIN"/>
    <property type="match status" value="1"/>
</dbReference>
<dbReference type="PANTHER" id="PTHR11461:SF211">
    <property type="entry name" value="GH10112P-RELATED"/>
    <property type="match status" value="1"/>
</dbReference>
<dbReference type="InterPro" id="IPR000215">
    <property type="entry name" value="Serpin_fam"/>
</dbReference>
<evidence type="ECO:0000313" key="2">
    <source>
        <dbReference type="EMBL" id="GAH63418.1"/>
    </source>
</evidence>
<dbReference type="InterPro" id="IPR023796">
    <property type="entry name" value="Serpin_dom"/>
</dbReference>
<feature type="non-terminal residue" evidence="2">
    <location>
        <position position="256"/>
    </location>
</feature>